<dbReference type="AlphaFoldDB" id="A0A1H1S1V2"/>
<evidence type="ECO:0000256" key="5">
    <source>
        <dbReference type="ARBA" id="ARBA00023136"/>
    </source>
</evidence>
<feature type="transmembrane region" description="Helical" evidence="6">
    <location>
        <begin position="6"/>
        <end position="26"/>
    </location>
</feature>
<keyword evidence="5 6" id="KW-0472">Membrane</keyword>
<dbReference type="InterPro" id="IPR018076">
    <property type="entry name" value="T2SS_GspF_dom"/>
</dbReference>
<feature type="transmembrane region" description="Helical" evidence="6">
    <location>
        <begin position="61"/>
        <end position="81"/>
    </location>
</feature>
<dbReference type="STRING" id="412690.SAMN04489834_1447"/>
<organism evidence="8 9">
    <name type="scientific">Microterricola viridarii</name>
    <dbReference type="NCBI Taxonomy" id="412690"/>
    <lineage>
        <taxon>Bacteria</taxon>
        <taxon>Bacillati</taxon>
        <taxon>Actinomycetota</taxon>
        <taxon>Actinomycetes</taxon>
        <taxon>Micrococcales</taxon>
        <taxon>Microbacteriaceae</taxon>
        <taxon>Microterricola</taxon>
    </lineage>
</organism>
<evidence type="ECO:0000256" key="4">
    <source>
        <dbReference type="ARBA" id="ARBA00022989"/>
    </source>
</evidence>
<keyword evidence="2" id="KW-1003">Cell membrane</keyword>
<feature type="transmembrane region" description="Helical" evidence="6">
    <location>
        <begin position="231"/>
        <end position="252"/>
    </location>
</feature>
<feature type="domain" description="Type II secretion system protein GspF" evidence="7">
    <location>
        <begin position="126"/>
        <end position="249"/>
    </location>
</feature>
<dbReference type="RefSeq" id="WP_231919385.1">
    <property type="nucleotide sequence ID" value="NZ_LT629742.1"/>
</dbReference>
<comment type="subcellular location">
    <subcellularLocation>
        <location evidence="1">Cell membrane</location>
        <topology evidence="1">Multi-pass membrane protein</topology>
    </subcellularLocation>
</comment>
<evidence type="ECO:0000313" key="9">
    <source>
        <dbReference type="Proteomes" id="UP000181956"/>
    </source>
</evidence>
<proteinExistence type="predicted"/>
<sequence length="297" mass="31084">MSPLLNTLLGAALGAGLLLALAPLFWPAGRVRQPAGPTAGAASGPRAAAARLLAQAGLRGVPPLALAALSVALGVIAAGLAQALLGITALAMVCGAAALLLPLVLVRWRAAARRSANREVWPDVVDHLVSAVRSGLSLPDSVSSLARVGPPSTRAPFADFERDYRSSANFGQSVERLKDALADPVADRILETLKMAREVGGTELTGVLRSLAGYLREDAAVRAELRARQGWVVNAARLGVAAPWIVLMLLASRPEAARAYDTPAGSVLILGGLLLSVVAYRVMLRLGRLPEEQRWFR</sequence>
<evidence type="ECO:0000256" key="2">
    <source>
        <dbReference type="ARBA" id="ARBA00022475"/>
    </source>
</evidence>
<keyword evidence="9" id="KW-1185">Reference proteome</keyword>
<evidence type="ECO:0000259" key="7">
    <source>
        <dbReference type="Pfam" id="PF00482"/>
    </source>
</evidence>
<dbReference type="Pfam" id="PF00482">
    <property type="entry name" value="T2SSF"/>
    <property type="match status" value="1"/>
</dbReference>
<reference evidence="9" key="1">
    <citation type="submission" date="2016-10" db="EMBL/GenBank/DDBJ databases">
        <authorList>
            <person name="Varghese N."/>
            <person name="Submissions S."/>
        </authorList>
    </citation>
    <scope>NUCLEOTIDE SEQUENCE [LARGE SCALE GENOMIC DNA]</scope>
    <source>
        <strain evidence="9">DSM 21772</strain>
    </source>
</reference>
<evidence type="ECO:0000313" key="8">
    <source>
        <dbReference type="EMBL" id="SDS41977.1"/>
    </source>
</evidence>
<gene>
    <name evidence="8" type="ORF">SAMN04489834_1447</name>
</gene>
<name>A0A1H1S1V2_9MICO</name>
<dbReference type="GO" id="GO:0005886">
    <property type="term" value="C:plasma membrane"/>
    <property type="evidence" value="ECO:0007669"/>
    <property type="project" value="UniProtKB-SubCell"/>
</dbReference>
<evidence type="ECO:0000256" key="1">
    <source>
        <dbReference type="ARBA" id="ARBA00004651"/>
    </source>
</evidence>
<protein>
    <submittedName>
        <fullName evidence="8">Tight adherence protein B</fullName>
    </submittedName>
</protein>
<accession>A0A1H1S1V2</accession>
<keyword evidence="3 6" id="KW-0812">Transmembrane</keyword>
<evidence type="ECO:0000256" key="6">
    <source>
        <dbReference type="SAM" id="Phobius"/>
    </source>
</evidence>
<dbReference type="PANTHER" id="PTHR35007:SF1">
    <property type="entry name" value="PILUS ASSEMBLY PROTEIN"/>
    <property type="match status" value="1"/>
</dbReference>
<dbReference type="EMBL" id="LT629742">
    <property type="protein sequence ID" value="SDS41977.1"/>
    <property type="molecule type" value="Genomic_DNA"/>
</dbReference>
<feature type="transmembrane region" description="Helical" evidence="6">
    <location>
        <begin position="87"/>
        <end position="108"/>
    </location>
</feature>
<dbReference type="PANTHER" id="PTHR35007">
    <property type="entry name" value="INTEGRAL MEMBRANE PROTEIN-RELATED"/>
    <property type="match status" value="1"/>
</dbReference>
<feature type="transmembrane region" description="Helical" evidence="6">
    <location>
        <begin position="264"/>
        <end position="284"/>
    </location>
</feature>
<dbReference type="Proteomes" id="UP000181956">
    <property type="component" value="Chromosome I"/>
</dbReference>
<keyword evidence="4 6" id="KW-1133">Transmembrane helix</keyword>
<evidence type="ECO:0000256" key="3">
    <source>
        <dbReference type="ARBA" id="ARBA00022692"/>
    </source>
</evidence>